<organism evidence="2 3">
    <name type="scientific">Variovorax soli</name>
    <dbReference type="NCBI Taxonomy" id="376815"/>
    <lineage>
        <taxon>Bacteria</taxon>
        <taxon>Pseudomonadati</taxon>
        <taxon>Pseudomonadota</taxon>
        <taxon>Betaproteobacteria</taxon>
        <taxon>Burkholderiales</taxon>
        <taxon>Comamonadaceae</taxon>
        <taxon>Variovorax</taxon>
    </lineage>
</organism>
<proteinExistence type="predicted"/>
<evidence type="ECO:0000313" key="3">
    <source>
        <dbReference type="Proteomes" id="UP001184230"/>
    </source>
</evidence>
<sequence>MKLRAFLINLLSASLLASSPVVLSAPIIVQKVKLRQNSLQISGNTACEVAFCATVYAAVFDDYDGVKKGQVYSQIFYYSTNTYEYVNCIGPEFISAAVVDTKTFSATINATLSSANPHCEYTSQQTIVVNMTAAFDPQSFKEYTSVTTTHTDPTGTTKYKQDYVVWGVSMTGSGGYYNGAYFGSVNVTTAKIASGS</sequence>
<dbReference type="Proteomes" id="UP001184230">
    <property type="component" value="Unassembled WGS sequence"/>
</dbReference>
<comment type="caution">
    <text evidence="2">The sequence shown here is derived from an EMBL/GenBank/DDBJ whole genome shotgun (WGS) entry which is preliminary data.</text>
</comment>
<protein>
    <submittedName>
        <fullName evidence="2">Uncharacterized protein</fullName>
    </submittedName>
</protein>
<gene>
    <name evidence="2" type="ORF">J2739_005277</name>
</gene>
<reference evidence="2 3" key="1">
    <citation type="submission" date="2023-07" db="EMBL/GenBank/DDBJ databases">
        <title>Sorghum-associated microbial communities from plants grown in Nebraska, USA.</title>
        <authorList>
            <person name="Schachtman D."/>
        </authorList>
    </citation>
    <scope>NUCLEOTIDE SEQUENCE [LARGE SCALE GENOMIC DNA]</scope>
    <source>
        <strain evidence="2 3">DS1781</strain>
    </source>
</reference>
<keyword evidence="3" id="KW-1185">Reference proteome</keyword>
<feature type="signal peptide" evidence="1">
    <location>
        <begin position="1"/>
        <end position="24"/>
    </location>
</feature>
<name>A0ABU1NM50_9BURK</name>
<accession>A0ABU1NM50</accession>
<dbReference type="RefSeq" id="WP_309907203.1">
    <property type="nucleotide sequence ID" value="NZ_JAVDRF010000017.1"/>
</dbReference>
<keyword evidence="1" id="KW-0732">Signal</keyword>
<evidence type="ECO:0000256" key="1">
    <source>
        <dbReference type="SAM" id="SignalP"/>
    </source>
</evidence>
<evidence type="ECO:0000313" key="2">
    <source>
        <dbReference type="EMBL" id="MDR6539481.1"/>
    </source>
</evidence>
<feature type="chain" id="PRO_5046864685" evidence="1">
    <location>
        <begin position="25"/>
        <end position="196"/>
    </location>
</feature>
<dbReference type="EMBL" id="JAVDRF010000017">
    <property type="protein sequence ID" value="MDR6539481.1"/>
    <property type="molecule type" value="Genomic_DNA"/>
</dbReference>